<protein>
    <submittedName>
        <fullName evidence="1">Uncharacterized protein</fullName>
    </submittedName>
</protein>
<sequence>MDAACGARPDESAACTGDRCRPRVGASGQLLPKIGGVLGTVTTGEASWTM</sequence>
<name>A0ABQ0YEP0_9NOCA</name>
<reference evidence="1 2" key="1">
    <citation type="journal article" date="2018" name="Biodegradation">
        <title>1,4-Dioxane degradation characteristics of Rhodococcus aetherivorans JCM 14343.</title>
        <authorList>
            <person name="Inoue D."/>
            <person name="Tsunoda T."/>
            <person name="Yamamoto N."/>
            <person name="Ike M."/>
            <person name="Sei K."/>
        </authorList>
    </citation>
    <scope>NUCLEOTIDE SEQUENCE [LARGE SCALE GENOMIC DNA]</scope>
    <source>
        <strain evidence="1 2">JCM 14343</strain>
    </source>
</reference>
<dbReference type="Proteomes" id="UP000325466">
    <property type="component" value="Unassembled WGS sequence"/>
</dbReference>
<evidence type="ECO:0000313" key="1">
    <source>
        <dbReference type="EMBL" id="GES34997.1"/>
    </source>
</evidence>
<dbReference type="EMBL" id="BLAH01000006">
    <property type="protein sequence ID" value="GES34997.1"/>
    <property type="molecule type" value="Genomic_DNA"/>
</dbReference>
<organism evidence="1 2">
    <name type="scientific">Rhodococcus aetherivorans</name>
    <dbReference type="NCBI Taxonomy" id="191292"/>
    <lineage>
        <taxon>Bacteria</taxon>
        <taxon>Bacillati</taxon>
        <taxon>Actinomycetota</taxon>
        <taxon>Actinomycetes</taxon>
        <taxon>Mycobacteriales</taxon>
        <taxon>Nocardiaceae</taxon>
        <taxon>Rhodococcus</taxon>
    </lineage>
</organism>
<keyword evidence="2" id="KW-1185">Reference proteome</keyword>
<gene>
    <name evidence="1" type="ORF">RAJCM14343_0241</name>
</gene>
<evidence type="ECO:0000313" key="2">
    <source>
        <dbReference type="Proteomes" id="UP000325466"/>
    </source>
</evidence>
<proteinExistence type="predicted"/>
<accession>A0ABQ0YEP0</accession>
<comment type="caution">
    <text evidence="1">The sequence shown here is derived from an EMBL/GenBank/DDBJ whole genome shotgun (WGS) entry which is preliminary data.</text>
</comment>